<evidence type="ECO:0000259" key="5">
    <source>
        <dbReference type="PROSITE" id="PS50930"/>
    </source>
</evidence>
<evidence type="ECO:0000256" key="3">
    <source>
        <dbReference type="PROSITE-ProRule" id="PRU00169"/>
    </source>
</evidence>
<dbReference type="InterPro" id="IPR001789">
    <property type="entry name" value="Sig_transdc_resp-reg_receiver"/>
</dbReference>
<keyword evidence="7" id="KW-1185">Reference proteome</keyword>
<feature type="domain" description="HTH LytTR-type" evidence="5">
    <location>
        <begin position="116"/>
        <end position="224"/>
    </location>
</feature>
<dbReference type="PROSITE" id="PS50930">
    <property type="entry name" value="HTH_LYTTR"/>
    <property type="match status" value="1"/>
</dbReference>
<dbReference type="InterPro" id="IPR046947">
    <property type="entry name" value="LytR-like"/>
</dbReference>
<dbReference type="SMART" id="SM00850">
    <property type="entry name" value="LytTR"/>
    <property type="match status" value="1"/>
</dbReference>
<dbReference type="GO" id="GO:0003677">
    <property type="term" value="F:DNA binding"/>
    <property type="evidence" value="ECO:0007669"/>
    <property type="project" value="UniProtKB-KW"/>
</dbReference>
<gene>
    <name evidence="6" type="ORF">QUW08_13900</name>
</gene>
<evidence type="ECO:0000256" key="1">
    <source>
        <dbReference type="ARBA" id="ARBA00018672"/>
    </source>
</evidence>
<comment type="caution">
    <text evidence="3">Lacks conserved residue(s) required for the propagation of feature annotation.</text>
</comment>
<dbReference type="EMBL" id="JAUDCL010000036">
    <property type="protein sequence ID" value="MDM8202378.1"/>
    <property type="molecule type" value="Genomic_DNA"/>
</dbReference>
<organism evidence="6 7">
    <name type="scientific">Allofournierella massiliensis</name>
    <dbReference type="NCBI Taxonomy" id="1650663"/>
    <lineage>
        <taxon>Bacteria</taxon>
        <taxon>Bacillati</taxon>
        <taxon>Bacillota</taxon>
        <taxon>Clostridia</taxon>
        <taxon>Eubacteriales</taxon>
        <taxon>Oscillospiraceae</taxon>
        <taxon>Allofournierella</taxon>
    </lineage>
</organism>
<evidence type="ECO:0000313" key="7">
    <source>
        <dbReference type="Proteomes" id="UP001529380"/>
    </source>
</evidence>
<comment type="caution">
    <text evidence="6">The sequence shown here is derived from an EMBL/GenBank/DDBJ whole genome shotgun (WGS) entry which is preliminary data.</text>
</comment>
<proteinExistence type="predicted"/>
<dbReference type="InterPro" id="IPR007492">
    <property type="entry name" value="LytTR_DNA-bd_dom"/>
</dbReference>
<keyword evidence="6" id="KW-0238">DNA-binding</keyword>
<protein>
    <recommendedName>
        <fullName evidence="1">Stage 0 sporulation protein A homolog</fullName>
    </recommendedName>
</protein>
<comment type="function">
    <text evidence="2">May play the central regulatory role in sporulation. It may be an element of the effector pathway responsible for the activation of sporulation genes in response to nutritional stress. Spo0A may act in concert with spo0H (a sigma factor) to control the expression of some genes that are critical to the sporulation process.</text>
</comment>
<dbReference type="SUPFAM" id="SSF52172">
    <property type="entry name" value="CheY-like"/>
    <property type="match status" value="1"/>
</dbReference>
<name>A0ABT7UTZ6_9FIRM</name>
<dbReference type="PROSITE" id="PS50110">
    <property type="entry name" value="RESPONSE_REGULATORY"/>
    <property type="match status" value="1"/>
</dbReference>
<dbReference type="Gene3D" id="3.40.50.2300">
    <property type="match status" value="1"/>
</dbReference>
<dbReference type="Gene3D" id="2.40.50.1020">
    <property type="entry name" value="LytTr DNA-binding domain"/>
    <property type="match status" value="1"/>
</dbReference>
<reference evidence="6 7" key="1">
    <citation type="submission" date="2023-06" db="EMBL/GenBank/DDBJ databases">
        <title>Identification and characterization of horizontal gene transfer across gut microbiota members of farm animals based on homology search.</title>
        <authorList>
            <person name="Schwarzerova J."/>
            <person name="Nykrynova M."/>
            <person name="Jureckova K."/>
            <person name="Cejkova D."/>
            <person name="Rychlik I."/>
        </authorList>
    </citation>
    <scope>NUCLEOTIDE SEQUENCE [LARGE SCALE GENOMIC DNA]</scope>
    <source>
        <strain evidence="6 7">ET340</strain>
    </source>
</reference>
<dbReference type="InterPro" id="IPR011006">
    <property type="entry name" value="CheY-like_superfamily"/>
</dbReference>
<sequence length="231" mass="26422">MYQVFTLAGEADTSEEAVTLLQKQKVDVVFCNHQPAPPNRTSTGDWLATVLAQNQPDIQVVMYADTTEWAFEAYRSQCAGYLLLPFDPLALQALVNRLRYVFDLQQTKREAANRSLLIKTRSGYQLTPVIDILFVERSNRKNRIVTQSGTEIHPLGYTMNQLEQMLEGCGFYRCYQSFIVNLSKVSFIRADGNSKTYAIQFDGYDGEILLSRDKYPELLTLLKEKYANIDF</sequence>
<evidence type="ECO:0000259" key="4">
    <source>
        <dbReference type="PROSITE" id="PS50110"/>
    </source>
</evidence>
<dbReference type="PANTHER" id="PTHR37299:SF1">
    <property type="entry name" value="STAGE 0 SPORULATION PROTEIN A HOMOLOG"/>
    <property type="match status" value="1"/>
</dbReference>
<accession>A0ABT7UTZ6</accession>
<feature type="domain" description="Response regulatory" evidence="4">
    <location>
        <begin position="1"/>
        <end position="99"/>
    </location>
</feature>
<evidence type="ECO:0000313" key="6">
    <source>
        <dbReference type="EMBL" id="MDM8202378.1"/>
    </source>
</evidence>
<dbReference type="Proteomes" id="UP001529380">
    <property type="component" value="Unassembled WGS sequence"/>
</dbReference>
<evidence type="ECO:0000256" key="2">
    <source>
        <dbReference type="ARBA" id="ARBA00024867"/>
    </source>
</evidence>
<dbReference type="Pfam" id="PF04397">
    <property type="entry name" value="LytTR"/>
    <property type="match status" value="1"/>
</dbReference>
<dbReference type="RefSeq" id="WP_158098472.1">
    <property type="nucleotide sequence ID" value="NZ_JAUDCL010000036.1"/>
</dbReference>
<dbReference type="PANTHER" id="PTHR37299">
    <property type="entry name" value="TRANSCRIPTIONAL REGULATOR-RELATED"/>
    <property type="match status" value="1"/>
</dbReference>